<evidence type="ECO:0000256" key="2">
    <source>
        <dbReference type="ARBA" id="ARBA00005369"/>
    </source>
</evidence>
<keyword evidence="4 7" id="KW-0489">Methyltransferase</keyword>
<keyword evidence="3 7" id="KW-0963">Cytoplasm</keyword>
<dbReference type="PROSITE" id="PS01279">
    <property type="entry name" value="PCMT"/>
    <property type="match status" value="1"/>
</dbReference>
<organism evidence="8 9">
    <name type="scientific">Luteimonas composti</name>
    <dbReference type="NCBI Taxonomy" id="398257"/>
    <lineage>
        <taxon>Bacteria</taxon>
        <taxon>Pseudomonadati</taxon>
        <taxon>Pseudomonadota</taxon>
        <taxon>Gammaproteobacteria</taxon>
        <taxon>Lysobacterales</taxon>
        <taxon>Lysobacteraceae</taxon>
        <taxon>Luteimonas</taxon>
    </lineage>
</organism>
<dbReference type="PANTHER" id="PTHR11579:SF0">
    <property type="entry name" value="PROTEIN-L-ISOASPARTATE(D-ASPARTATE) O-METHYLTRANSFERASE"/>
    <property type="match status" value="1"/>
</dbReference>
<dbReference type="GO" id="GO:0004719">
    <property type="term" value="F:protein-L-isoaspartate (D-aspartate) O-methyltransferase activity"/>
    <property type="evidence" value="ECO:0007669"/>
    <property type="project" value="UniProtKB-EC"/>
</dbReference>
<dbReference type="Proteomes" id="UP001160550">
    <property type="component" value="Unassembled WGS sequence"/>
</dbReference>
<comment type="subcellular location">
    <subcellularLocation>
        <location evidence="1 7">Cytoplasm</location>
    </subcellularLocation>
</comment>
<sequence length="254" mass="26760">MAESGTDRALGRWRGWVAGLLCIQATACAAPPVAGGGEAAARVHMVERQLAGRGIDDARVLAAMGRVPRHRFVPANIAAQAYLDQPLPIGHGQTISQPYIVALMTQLARPRAGMRVLEVGTGSGYQAAVLAELGAEVYSIEIVAPLAERAGRVLRELGYDTVAVRNGDGYAGWPGHAPFDAIVVTAAPERVPPPLLAQLARGGRMVVPVGPVHAVQELRVIEKRADGSLVERVVSPVRFVPLTGDAADRDRGGR</sequence>
<dbReference type="EC" id="2.1.1.77" evidence="7"/>
<dbReference type="SUPFAM" id="SSF53335">
    <property type="entry name" value="S-adenosyl-L-methionine-dependent methyltransferases"/>
    <property type="match status" value="1"/>
</dbReference>
<evidence type="ECO:0000256" key="4">
    <source>
        <dbReference type="ARBA" id="ARBA00022603"/>
    </source>
</evidence>
<dbReference type="InterPro" id="IPR029063">
    <property type="entry name" value="SAM-dependent_MTases_sf"/>
</dbReference>
<feature type="active site" evidence="7">
    <location>
        <position position="96"/>
    </location>
</feature>
<accession>A0ABT6MRU8</accession>
<reference evidence="8" key="1">
    <citation type="journal article" date="2007" name="Int. J. Syst. Evol. Microbiol.">
        <title>Luteimonas composti sp. nov., a moderately thermophilic bacterium isolated from food waste.</title>
        <authorList>
            <person name="Young C.C."/>
            <person name="Kampfer P."/>
            <person name="Chen W.M."/>
            <person name="Yen W.S."/>
            <person name="Arun A.B."/>
            <person name="Lai W.A."/>
            <person name="Shen F.T."/>
            <person name="Rekha P.D."/>
            <person name="Lin K.Y."/>
            <person name="Chou J.H."/>
        </authorList>
    </citation>
    <scope>NUCLEOTIDE SEQUENCE</scope>
    <source>
        <strain evidence="8">CC-YY355</strain>
    </source>
</reference>
<reference evidence="8" key="2">
    <citation type="submission" date="2023-04" db="EMBL/GenBank/DDBJ databases">
        <authorList>
            <person name="Sun J.-Q."/>
        </authorList>
    </citation>
    <scope>NUCLEOTIDE SEQUENCE</scope>
    <source>
        <strain evidence="8">CC-YY355</strain>
    </source>
</reference>
<evidence type="ECO:0000313" key="8">
    <source>
        <dbReference type="EMBL" id="MDH7453330.1"/>
    </source>
</evidence>
<comment type="function">
    <text evidence="7">Catalyzes the methyl esterification of L-isoaspartyl residues in peptides and proteins that result from spontaneous decomposition of normal L-aspartyl and L-asparaginyl residues. It plays a role in the repair and/or degradation of damaged proteins.</text>
</comment>
<comment type="caution">
    <text evidence="8">The sequence shown here is derived from an EMBL/GenBank/DDBJ whole genome shotgun (WGS) entry which is preliminary data.</text>
</comment>
<dbReference type="HAMAP" id="MF_00090">
    <property type="entry name" value="PIMT"/>
    <property type="match status" value="1"/>
</dbReference>
<evidence type="ECO:0000256" key="6">
    <source>
        <dbReference type="ARBA" id="ARBA00022691"/>
    </source>
</evidence>
<evidence type="ECO:0000256" key="7">
    <source>
        <dbReference type="HAMAP-Rule" id="MF_00090"/>
    </source>
</evidence>
<dbReference type="Pfam" id="PF01135">
    <property type="entry name" value="PCMT"/>
    <property type="match status" value="1"/>
</dbReference>
<gene>
    <name evidence="7" type="primary">pcm</name>
    <name evidence="8" type="ORF">QF205_09665</name>
</gene>
<dbReference type="NCBIfam" id="NF001453">
    <property type="entry name" value="PRK00312.1"/>
    <property type="match status" value="1"/>
</dbReference>
<evidence type="ECO:0000256" key="1">
    <source>
        <dbReference type="ARBA" id="ARBA00004496"/>
    </source>
</evidence>
<evidence type="ECO:0000256" key="3">
    <source>
        <dbReference type="ARBA" id="ARBA00022490"/>
    </source>
</evidence>
<evidence type="ECO:0000313" key="9">
    <source>
        <dbReference type="Proteomes" id="UP001160550"/>
    </source>
</evidence>
<protein>
    <recommendedName>
        <fullName evidence="7">Protein-L-isoaspartate O-methyltransferase</fullName>
        <ecNumber evidence="7">2.1.1.77</ecNumber>
    </recommendedName>
    <alternativeName>
        <fullName evidence="7">L-isoaspartyl protein carboxyl methyltransferase</fullName>
    </alternativeName>
    <alternativeName>
        <fullName evidence="7">Protein L-isoaspartyl methyltransferase</fullName>
    </alternativeName>
    <alternativeName>
        <fullName evidence="7">Protein-beta-aspartate methyltransferase</fullName>
        <shortName evidence="7">PIMT</shortName>
    </alternativeName>
</protein>
<comment type="catalytic activity">
    <reaction evidence="7">
        <text>[protein]-L-isoaspartate + S-adenosyl-L-methionine = [protein]-L-isoaspartate alpha-methyl ester + S-adenosyl-L-homocysteine</text>
        <dbReference type="Rhea" id="RHEA:12705"/>
        <dbReference type="Rhea" id="RHEA-COMP:12143"/>
        <dbReference type="Rhea" id="RHEA-COMP:12144"/>
        <dbReference type="ChEBI" id="CHEBI:57856"/>
        <dbReference type="ChEBI" id="CHEBI:59789"/>
        <dbReference type="ChEBI" id="CHEBI:90596"/>
        <dbReference type="ChEBI" id="CHEBI:90598"/>
        <dbReference type="EC" id="2.1.1.77"/>
    </reaction>
</comment>
<dbReference type="PANTHER" id="PTHR11579">
    <property type="entry name" value="PROTEIN-L-ISOASPARTATE O-METHYLTRANSFERASE"/>
    <property type="match status" value="1"/>
</dbReference>
<dbReference type="InterPro" id="IPR000682">
    <property type="entry name" value="PCMT"/>
</dbReference>
<dbReference type="RefSeq" id="WP_280942533.1">
    <property type="nucleotide sequence ID" value="NZ_JARYGX010000019.1"/>
</dbReference>
<dbReference type="Gene3D" id="3.40.50.150">
    <property type="entry name" value="Vaccinia Virus protein VP39"/>
    <property type="match status" value="1"/>
</dbReference>
<evidence type="ECO:0000256" key="5">
    <source>
        <dbReference type="ARBA" id="ARBA00022679"/>
    </source>
</evidence>
<keyword evidence="9" id="KW-1185">Reference proteome</keyword>
<dbReference type="CDD" id="cd02440">
    <property type="entry name" value="AdoMet_MTases"/>
    <property type="match status" value="1"/>
</dbReference>
<proteinExistence type="inferred from homology"/>
<keyword evidence="5 7" id="KW-0808">Transferase</keyword>
<dbReference type="GO" id="GO:0032259">
    <property type="term" value="P:methylation"/>
    <property type="evidence" value="ECO:0007669"/>
    <property type="project" value="UniProtKB-KW"/>
</dbReference>
<keyword evidence="6 7" id="KW-0949">S-adenosyl-L-methionine</keyword>
<dbReference type="EMBL" id="JARYGX010000019">
    <property type="protein sequence ID" value="MDH7453330.1"/>
    <property type="molecule type" value="Genomic_DNA"/>
</dbReference>
<name>A0ABT6MRU8_9GAMM</name>
<dbReference type="NCBIfam" id="TIGR00080">
    <property type="entry name" value="pimt"/>
    <property type="match status" value="1"/>
</dbReference>
<comment type="similarity">
    <text evidence="2 7">Belongs to the methyltransferase superfamily. L-isoaspartyl/D-aspartyl protein methyltransferase family.</text>
</comment>